<dbReference type="InterPro" id="IPR027417">
    <property type="entry name" value="P-loop_NTPase"/>
</dbReference>
<sequence>MKDTKKRFQKQPSALSLYNKWENHQIQLKDLERQDMHFSLKTGADILIEENSIHIDNPFKLDVKDLYEWSLSEQENFELVLERYLFHYKEIRNKYSIESKDYLDQRNINDKKGSDELLKSLKQKIDNLRIAGDTFEAVSEIMECRSNIFKILYTQNQEDLENPMLKLYLDDLSLTNKVTILQSSREREGKQDASSEKDRKPYYEHQNRDYSLGEVIEILQNPNTNLNEKNKRPLLLPNTTGNRIIGEESYLYWSGLQVFDVDLKNCKSYLDDYADGSQIRDILFKKLKHYPWLIGITLSSSKQGLHVYTKVSRMHHLFKEEEANMRNQKYWFRMSYIQKHAAIAYILDKYTQVDVYNKKGHNKGKIIDRAMATLTQGIYINHDGDAKWSRNFIDLYPVIFYHLPPDNEAEPEDWILNPKILEQYQSWFYENSREDTENINFERTSSEMKLIVDESLNLKDVSEIDMNTLDKGQKYNTRWRVCNTIMHAFGDTDIARNLCHHILQTAKTNTKSTIDSYIRSALVNNKEADFYTVNMLKEIGVRISFDEESRKELVKNVISELKFTLNNSNYDFNLPLSNHNIQLGDKEFLGMRMHEILGCLREYKINIIESAPNTGKTELFKYLAKNKAVCLVMPFISTIESKISTDEKMNEIFEIYCGSKSINDIKKGKSVILTFDKFSQLPKSKYKIFDYIVVDESHLLFTSTYRLQVVSRILENIRTYLLDDLSVERKGLASVLSVNSLMSFLDKNIMESKTNIILMSGTLTAEVHYFGFYKILNYIKVLKNHPYEKNVKFILSKTNKTKNIGIFIEIANTIKNGGKVIHPTNKGESYVGVAAACVESILGRKVNFKYYKKANQDDTVVQDINSKATTSDIDLLFCTDYLSVGIDIKDTDDFTVIFSNDFTAEAIEQFNNRLRNTDINCRVYFDLFDDEECVKPNIVNRDNIEYSYNDEMKNLIKDGRIIAKLGNAIKSRKSYNAILGDLISKYYVTDSRGNIQYVKSAFEIEQFEQQYKRIAKSLFYIKTVMEKNYNYQIDFEFVDEYSGEIINGFEEIMADKKREFRLNKSISFIKSVEFYSDNEVYRVLREENLLFQEQQEPIVSNGEISEFYLGYNNREDRAQFIIYYHKKHKLVKDWAIDFTLKMRKLYSKETVLKIIDHYKRKNGLINQAELVRYQELTKLVTNNNDYGISLHSRTLFEIMYKYVSPYENTVIIDYMEYIKMVKEMESFINLAIEELGEGEVSSNKRKEEIYNLNRKFLDMVFNKRFIKDNVKIGYRKLFEFDNSEVIKKMEKDAIFERIIIGNDVDKKEPQFPFSLS</sequence>
<feature type="region of interest" description="Disordered" evidence="1">
    <location>
        <begin position="183"/>
        <end position="204"/>
    </location>
</feature>
<dbReference type="PROSITE" id="PS51192">
    <property type="entry name" value="HELICASE_ATP_BIND_1"/>
    <property type="match status" value="1"/>
</dbReference>
<protein>
    <recommendedName>
        <fullName evidence="2">Helicase ATP-binding domain-containing protein</fullName>
    </recommendedName>
</protein>
<reference evidence="3 4" key="1">
    <citation type="submission" date="2019-08" db="EMBL/GenBank/DDBJ databases">
        <title>Seonamhaeicola sediminis sp. nov., isolated from marine sediment.</title>
        <authorList>
            <person name="Cao W.R."/>
        </authorList>
    </citation>
    <scope>NUCLEOTIDE SEQUENCE [LARGE SCALE GENOMIC DNA]</scope>
    <source>
        <strain evidence="3 4">B011</strain>
    </source>
</reference>
<keyword evidence="4" id="KW-1185">Reference proteome</keyword>
<comment type="caution">
    <text evidence="3">The sequence shown here is derived from an EMBL/GenBank/DDBJ whole genome shotgun (WGS) entry which is preliminary data.</text>
</comment>
<dbReference type="RefSeq" id="WP_148541648.1">
    <property type="nucleotide sequence ID" value="NZ_VSDQ01000577.1"/>
</dbReference>
<dbReference type="EMBL" id="VSDQ01000577">
    <property type="protein sequence ID" value="TYA78545.1"/>
    <property type="molecule type" value="Genomic_DNA"/>
</dbReference>
<evidence type="ECO:0000313" key="4">
    <source>
        <dbReference type="Proteomes" id="UP000323930"/>
    </source>
</evidence>
<dbReference type="OrthoDB" id="9759819at2"/>
<dbReference type="SUPFAM" id="SSF52540">
    <property type="entry name" value="P-loop containing nucleoside triphosphate hydrolases"/>
    <property type="match status" value="1"/>
</dbReference>
<gene>
    <name evidence="3" type="ORF">FUA24_09320</name>
</gene>
<proteinExistence type="predicted"/>
<name>A0A5D0I4B1_9FLAO</name>
<feature type="domain" description="Helicase ATP-binding" evidence="2">
    <location>
        <begin position="597"/>
        <end position="781"/>
    </location>
</feature>
<evidence type="ECO:0000313" key="3">
    <source>
        <dbReference type="EMBL" id="TYA78545.1"/>
    </source>
</evidence>
<evidence type="ECO:0000259" key="2">
    <source>
        <dbReference type="PROSITE" id="PS51192"/>
    </source>
</evidence>
<accession>A0A5D0I4B1</accession>
<organism evidence="3 4">
    <name type="scientific">Seonamhaeicola marinus</name>
    <dbReference type="NCBI Taxonomy" id="1912246"/>
    <lineage>
        <taxon>Bacteria</taxon>
        <taxon>Pseudomonadati</taxon>
        <taxon>Bacteroidota</taxon>
        <taxon>Flavobacteriia</taxon>
        <taxon>Flavobacteriales</taxon>
        <taxon>Flavobacteriaceae</taxon>
    </lineage>
</organism>
<dbReference type="Proteomes" id="UP000323930">
    <property type="component" value="Unassembled WGS sequence"/>
</dbReference>
<evidence type="ECO:0000256" key="1">
    <source>
        <dbReference type="SAM" id="MobiDB-lite"/>
    </source>
</evidence>
<feature type="compositionally biased region" description="Basic and acidic residues" evidence="1">
    <location>
        <begin position="184"/>
        <end position="204"/>
    </location>
</feature>
<dbReference type="InterPro" id="IPR014001">
    <property type="entry name" value="Helicase_ATP-bd"/>
</dbReference>